<organism evidence="2 3">
    <name type="scientific">Artemisia annua</name>
    <name type="common">Sweet wormwood</name>
    <dbReference type="NCBI Taxonomy" id="35608"/>
    <lineage>
        <taxon>Eukaryota</taxon>
        <taxon>Viridiplantae</taxon>
        <taxon>Streptophyta</taxon>
        <taxon>Embryophyta</taxon>
        <taxon>Tracheophyta</taxon>
        <taxon>Spermatophyta</taxon>
        <taxon>Magnoliopsida</taxon>
        <taxon>eudicotyledons</taxon>
        <taxon>Gunneridae</taxon>
        <taxon>Pentapetalae</taxon>
        <taxon>asterids</taxon>
        <taxon>campanulids</taxon>
        <taxon>Asterales</taxon>
        <taxon>Asteraceae</taxon>
        <taxon>Asteroideae</taxon>
        <taxon>Anthemideae</taxon>
        <taxon>Artemisiinae</taxon>
        <taxon>Artemisia</taxon>
    </lineage>
</organism>
<evidence type="ECO:0000313" key="2">
    <source>
        <dbReference type="EMBL" id="PWA73120.1"/>
    </source>
</evidence>
<keyword evidence="2" id="KW-0067">ATP-binding</keyword>
<comment type="caution">
    <text evidence="2">The sequence shown here is derived from an EMBL/GenBank/DDBJ whole genome shotgun (WGS) entry which is preliminary data.</text>
</comment>
<dbReference type="OrthoDB" id="1928976at2759"/>
<dbReference type="PANTHER" id="PTHR45786">
    <property type="entry name" value="DNA BINDING PROTEIN-LIKE"/>
    <property type="match status" value="1"/>
</dbReference>
<evidence type="ECO:0000313" key="3">
    <source>
        <dbReference type="Proteomes" id="UP000245207"/>
    </source>
</evidence>
<proteinExistence type="predicted"/>
<dbReference type="AlphaFoldDB" id="A0A2U1NI35"/>
<gene>
    <name evidence="2" type="ORF">CTI12_AA264040</name>
</gene>
<keyword evidence="2" id="KW-0378">Hydrolase</keyword>
<dbReference type="Proteomes" id="UP000245207">
    <property type="component" value="Unassembled WGS sequence"/>
</dbReference>
<protein>
    <submittedName>
        <fullName evidence="2">Helitron helicase-like domain-containing protein</fullName>
    </submittedName>
</protein>
<dbReference type="GO" id="GO:0004386">
    <property type="term" value="F:helicase activity"/>
    <property type="evidence" value="ECO:0007669"/>
    <property type="project" value="UniProtKB-KW"/>
</dbReference>
<feature type="region of interest" description="Disordered" evidence="1">
    <location>
        <begin position="219"/>
        <end position="255"/>
    </location>
</feature>
<feature type="compositionally biased region" description="Polar residues" evidence="1">
    <location>
        <begin position="227"/>
        <end position="236"/>
    </location>
</feature>
<keyword evidence="3" id="KW-1185">Reference proteome</keyword>
<dbReference type="PANTHER" id="PTHR45786:SF74">
    <property type="entry name" value="ATP-DEPENDENT DNA HELICASE"/>
    <property type="match status" value="1"/>
</dbReference>
<dbReference type="EMBL" id="PKPP01002788">
    <property type="protein sequence ID" value="PWA73120.1"/>
    <property type="molecule type" value="Genomic_DNA"/>
</dbReference>
<keyword evidence="2" id="KW-0347">Helicase</keyword>
<evidence type="ECO:0000256" key="1">
    <source>
        <dbReference type="SAM" id="MobiDB-lite"/>
    </source>
</evidence>
<accession>A0A2U1NI35</accession>
<sequence>MFGFVCCRSVLAHRAAKEIPLEVSQSLDFPGSHSDEVSPSVSVGHSAGINVGHHSTVPVFCATLSSSGQNGLDRTAMFCHTAGATSSTDDTGTGSGVDSGGFGHVNLPTNVSLSHGPVVDAPSRRVNFPAGVPTQVYTIDGLVSTFQIANVVRPSFVAAPQRPTAQDFTSVGNLGRVPMVLDFSSGNVVRDPDSASSNIRTRARQRRILATLRRRTGTCRLLAGEQPTESGPSSTGDADGPPVQGPVAPPQREGAPLEYRSFGRTARDILQQADIPNFSIKLFGVVGAHQYELPTADTVGVIVYDCGPEAVTDYDIVIQRHSGEPESVNKLHPAYMALQFPLLFIYGEEGYQLNLMLRNSDGGKLVS</sequence>
<keyword evidence="2" id="KW-0547">Nucleotide-binding</keyword>
<name>A0A2U1NI35_ARTAN</name>
<reference evidence="2 3" key="1">
    <citation type="journal article" date="2018" name="Mol. Plant">
        <title>The genome of Artemisia annua provides insight into the evolution of Asteraceae family and artemisinin biosynthesis.</title>
        <authorList>
            <person name="Shen Q."/>
            <person name="Zhang L."/>
            <person name="Liao Z."/>
            <person name="Wang S."/>
            <person name="Yan T."/>
            <person name="Shi P."/>
            <person name="Liu M."/>
            <person name="Fu X."/>
            <person name="Pan Q."/>
            <person name="Wang Y."/>
            <person name="Lv Z."/>
            <person name="Lu X."/>
            <person name="Zhang F."/>
            <person name="Jiang W."/>
            <person name="Ma Y."/>
            <person name="Chen M."/>
            <person name="Hao X."/>
            <person name="Li L."/>
            <person name="Tang Y."/>
            <person name="Lv G."/>
            <person name="Zhou Y."/>
            <person name="Sun X."/>
            <person name="Brodelius P.E."/>
            <person name="Rose J.K.C."/>
            <person name="Tang K."/>
        </authorList>
    </citation>
    <scope>NUCLEOTIDE SEQUENCE [LARGE SCALE GENOMIC DNA]</scope>
    <source>
        <strain evidence="3">cv. Huhao1</strain>
        <tissue evidence="2">Leaf</tissue>
    </source>
</reference>